<dbReference type="CDD" id="cd04301">
    <property type="entry name" value="NAT_SF"/>
    <property type="match status" value="1"/>
</dbReference>
<dbReference type="Proteomes" id="UP000824151">
    <property type="component" value="Unassembled WGS sequence"/>
</dbReference>
<dbReference type="AlphaFoldDB" id="A0A9D2A8D6"/>
<reference evidence="4" key="2">
    <citation type="submission" date="2021-04" db="EMBL/GenBank/DDBJ databases">
        <authorList>
            <person name="Gilroy R."/>
        </authorList>
    </citation>
    <scope>NUCLEOTIDE SEQUENCE</scope>
    <source>
        <strain evidence="4">ChiHejej3B27-3195</strain>
    </source>
</reference>
<gene>
    <name evidence="4" type="ORF">H9871_10000</name>
</gene>
<dbReference type="PANTHER" id="PTHR43877">
    <property type="entry name" value="AMINOALKYLPHOSPHONATE N-ACETYLTRANSFERASE-RELATED-RELATED"/>
    <property type="match status" value="1"/>
</dbReference>
<sequence length="145" mass="16125">MTELWAVTTVHREEALLKSAHLFDTAVTVEGVRDFLQRPGHVMLLAWGPNGEGIGFVSGVEMRHPDKQPEMFLYELGVDERFRRRGVATSLLRALRDEAIARGCDAIWTGTERDNVAALAAYRAVGAEVEAESVFIVWDGLDARD</sequence>
<comment type="caution">
    <text evidence="4">The sequence shown here is derived from an EMBL/GenBank/DDBJ whole genome shotgun (WGS) entry which is preliminary data.</text>
</comment>
<keyword evidence="1" id="KW-0808">Transferase</keyword>
<dbReference type="InterPro" id="IPR050832">
    <property type="entry name" value="Bact_Acetyltransf"/>
</dbReference>
<dbReference type="Gene3D" id="3.40.630.30">
    <property type="match status" value="1"/>
</dbReference>
<dbReference type="GO" id="GO:0016747">
    <property type="term" value="F:acyltransferase activity, transferring groups other than amino-acyl groups"/>
    <property type="evidence" value="ECO:0007669"/>
    <property type="project" value="InterPro"/>
</dbReference>
<proteinExistence type="predicted"/>
<protein>
    <submittedName>
        <fullName evidence="4">GNAT family N-acetyltransferase</fullName>
    </submittedName>
</protein>
<evidence type="ECO:0000256" key="2">
    <source>
        <dbReference type="ARBA" id="ARBA00023315"/>
    </source>
</evidence>
<evidence type="ECO:0000313" key="5">
    <source>
        <dbReference type="Proteomes" id="UP000824151"/>
    </source>
</evidence>
<evidence type="ECO:0000259" key="3">
    <source>
        <dbReference type="PROSITE" id="PS51186"/>
    </source>
</evidence>
<accession>A0A9D2A8D6</accession>
<name>A0A9D2A8D6_9MICC</name>
<dbReference type="InterPro" id="IPR000182">
    <property type="entry name" value="GNAT_dom"/>
</dbReference>
<dbReference type="EMBL" id="DXGD01000369">
    <property type="protein sequence ID" value="HIX00461.1"/>
    <property type="molecule type" value="Genomic_DNA"/>
</dbReference>
<dbReference type="SUPFAM" id="SSF55729">
    <property type="entry name" value="Acyl-CoA N-acyltransferases (Nat)"/>
    <property type="match status" value="1"/>
</dbReference>
<dbReference type="PANTHER" id="PTHR43877:SF2">
    <property type="entry name" value="AMINOALKYLPHOSPHONATE N-ACETYLTRANSFERASE-RELATED"/>
    <property type="match status" value="1"/>
</dbReference>
<dbReference type="PROSITE" id="PS51186">
    <property type="entry name" value="GNAT"/>
    <property type="match status" value="1"/>
</dbReference>
<dbReference type="Pfam" id="PF00583">
    <property type="entry name" value="Acetyltransf_1"/>
    <property type="match status" value="1"/>
</dbReference>
<reference evidence="4" key="1">
    <citation type="journal article" date="2021" name="PeerJ">
        <title>Extensive microbial diversity within the chicken gut microbiome revealed by metagenomics and culture.</title>
        <authorList>
            <person name="Gilroy R."/>
            <person name="Ravi A."/>
            <person name="Getino M."/>
            <person name="Pursley I."/>
            <person name="Horton D.L."/>
            <person name="Alikhan N.F."/>
            <person name="Baker D."/>
            <person name="Gharbi K."/>
            <person name="Hall N."/>
            <person name="Watson M."/>
            <person name="Adriaenssens E.M."/>
            <person name="Foster-Nyarko E."/>
            <person name="Jarju S."/>
            <person name="Secka A."/>
            <person name="Antonio M."/>
            <person name="Oren A."/>
            <person name="Chaudhuri R.R."/>
            <person name="La Ragione R."/>
            <person name="Hildebrand F."/>
            <person name="Pallen M.J."/>
        </authorList>
    </citation>
    <scope>NUCLEOTIDE SEQUENCE</scope>
    <source>
        <strain evidence="4">ChiHejej3B27-3195</strain>
    </source>
</reference>
<evidence type="ECO:0000256" key="1">
    <source>
        <dbReference type="ARBA" id="ARBA00022679"/>
    </source>
</evidence>
<feature type="domain" description="N-acetyltransferase" evidence="3">
    <location>
        <begin position="2"/>
        <end position="145"/>
    </location>
</feature>
<keyword evidence="2" id="KW-0012">Acyltransferase</keyword>
<evidence type="ECO:0000313" key="4">
    <source>
        <dbReference type="EMBL" id="HIX00461.1"/>
    </source>
</evidence>
<organism evidence="4 5">
    <name type="scientific">Candidatus Nesterenkonia stercoripullorum</name>
    <dbReference type="NCBI Taxonomy" id="2838701"/>
    <lineage>
        <taxon>Bacteria</taxon>
        <taxon>Bacillati</taxon>
        <taxon>Actinomycetota</taxon>
        <taxon>Actinomycetes</taxon>
        <taxon>Micrococcales</taxon>
        <taxon>Micrococcaceae</taxon>
        <taxon>Nesterenkonia</taxon>
    </lineage>
</organism>
<dbReference type="InterPro" id="IPR016181">
    <property type="entry name" value="Acyl_CoA_acyltransferase"/>
</dbReference>